<dbReference type="GO" id="GO:0009055">
    <property type="term" value="F:electron transfer activity"/>
    <property type="evidence" value="ECO:0007669"/>
    <property type="project" value="InterPro"/>
</dbReference>
<proteinExistence type="predicted"/>
<keyword evidence="3 4" id="KW-0408">Iron</keyword>
<dbReference type="GO" id="GO:0016788">
    <property type="term" value="F:hydrolase activity, acting on ester bonds"/>
    <property type="evidence" value="ECO:0007669"/>
    <property type="project" value="UniProtKB-ARBA"/>
</dbReference>
<dbReference type="InterPro" id="IPR011989">
    <property type="entry name" value="ARM-like"/>
</dbReference>
<dbReference type="Gene3D" id="3.40.50.1110">
    <property type="entry name" value="SGNH hydrolase"/>
    <property type="match status" value="1"/>
</dbReference>
<dbReference type="Pfam" id="PF13646">
    <property type="entry name" value="HEAT_2"/>
    <property type="match status" value="1"/>
</dbReference>
<dbReference type="SUPFAM" id="SSF52266">
    <property type="entry name" value="SGNH hydrolase"/>
    <property type="match status" value="1"/>
</dbReference>
<keyword evidence="8" id="KW-1185">Reference proteome</keyword>
<evidence type="ECO:0000313" key="8">
    <source>
        <dbReference type="Proteomes" id="UP000634206"/>
    </source>
</evidence>
<protein>
    <submittedName>
        <fullName evidence="7">C-type cytochrome</fullName>
    </submittedName>
</protein>
<comment type="caution">
    <text evidence="7">The sequence shown here is derived from an EMBL/GenBank/DDBJ whole genome shotgun (WGS) entry which is preliminary data.</text>
</comment>
<dbReference type="Pfam" id="PF13472">
    <property type="entry name" value="Lipase_GDSL_2"/>
    <property type="match status" value="1"/>
</dbReference>
<dbReference type="InterPro" id="IPR013830">
    <property type="entry name" value="SGNH_hydro"/>
</dbReference>
<dbReference type="PANTHER" id="PTHR33546:SF1">
    <property type="entry name" value="LARGE, MULTIFUNCTIONAL SECRETED PROTEIN"/>
    <property type="match status" value="1"/>
</dbReference>
<gene>
    <name evidence="7" type="ORF">JIN83_16055</name>
</gene>
<dbReference type="SUPFAM" id="SSF63829">
    <property type="entry name" value="Calcium-dependent phosphotriesterase"/>
    <property type="match status" value="1"/>
</dbReference>
<dbReference type="PROSITE" id="PS51007">
    <property type="entry name" value="CYTC"/>
    <property type="match status" value="1"/>
</dbReference>
<dbReference type="SUPFAM" id="SSF46626">
    <property type="entry name" value="Cytochrome c"/>
    <property type="match status" value="1"/>
</dbReference>
<dbReference type="SUPFAM" id="SSF48371">
    <property type="entry name" value="ARM repeat"/>
    <property type="match status" value="1"/>
</dbReference>
<dbReference type="InterPro" id="IPR013428">
    <property type="entry name" value="Membrane-bound_put_N"/>
</dbReference>
<feature type="region of interest" description="Disordered" evidence="5">
    <location>
        <begin position="1079"/>
        <end position="1099"/>
    </location>
</feature>
<dbReference type="InterPro" id="IPR036909">
    <property type="entry name" value="Cyt_c-like_dom_sf"/>
</dbReference>
<sequence length="1099" mass="122469">MGAASDLDDANLRRLVVNACYWGLELEVPAKAVVDVPAGYQPTFYGFKKFKKGKKPAFFIPGDAAAGVKGAAGVTGQAGTLEAKQNGNIVILGAGMASRMVKHSHFETELQLRFPGKKLTIRNIADEGNTPGFRPQPGRDYDGQYAFPGAKDLVPKELQNKTGSKGHYETPDQWLNRLKPDTIIAFFGYNSSFGGAADVDRYKKELAAFIDHTLKQQYDGKSAPQLAIVSPTAVQDLSATHHTPKGDTQNENLALYTKAMKEVCADKGVLFVDAFSPSKAVFDSAKEPLTIDGALLNDKGYKWLAGRLADDLYGKKSADRTHEKLVHAAVAEKNWVWHNLYKIPNGVHVYGRRYKPYGPQNYPDELKKLAEMAELRDWAVWRALKGEKSDLTKADAKTHKLPEVPTNYKPSKKNGNTEYLTGKETLKKLKVPEGYKIELFADEKQFPDLANPVQMSFDGKGRLWVACMPSYPHWKPGDPRPQDKLLIFEDTDNDGKADKQTVFYDKLHLSIGFELAPEGVYVSQADSLILLQDTDKDGKADKKTYLASGFDDHDTHHAISAFCADPSGAIYMGEGVFLHSNVETVYGTHRGTNGGFFRYNPKRRHLERTAQLNIPNPWGITFDKWGQNFFLHTSGTRVNWMMPGTIKSTYGKGMNASRDLISSNSVRPTSGIEIVSSRHFPDEVQGDLLINNNIGFLGIKQHELTDDGTGYKTKFRHDMLKSEEGNFRPVDLEFAPDGSLYVIDWSNVLIGHMQHNARDPHRDHVHGRIYRITYPSRDLVKPAKIDGASIDELLENLKVYEDRTRYRTRRELRGRDTKEVLAAIKKWTAGLDKSDANYEHHLLEALWVTWGHDAIDQDLLNQLLQSKNYKVRAAAVRALRYNGHLVSNQAKLLKTAAGDEHGRVRLEAIAAASWLDDSSAKNEILAVAEQSDVDSWMKDALKVAKGQDGGPREPKVKIPKYLSKADKALFKAGHEIYHREAHCATCHQNDGKGLPAANFPPIAKTKWATQDPERLIKLSLKGLTGPIKVLGKDYNGSMTPFEGLLNDKEMAAVLTFVRNSFGNKASSVSPEQVKKVRAELKGQPDLLNPADLLKQHPHQ</sequence>
<dbReference type="GO" id="GO:0020037">
    <property type="term" value="F:heme binding"/>
    <property type="evidence" value="ECO:0007669"/>
    <property type="project" value="InterPro"/>
</dbReference>
<dbReference type="CDD" id="cd01834">
    <property type="entry name" value="SGNH_hydrolase_like_2"/>
    <property type="match status" value="1"/>
</dbReference>
<dbReference type="NCBIfam" id="TIGR02604">
    <property type="entry name" value="Piru_Ver_Nterm"/>
    <property type="match status" value="1"/>
</dbReference>
<dbReference type="EMBL" id="JAENIG010000014">
    <property type="protein sequence ID" value="MBK1856485.1"/>
    <property type="molecule type" value="Genomic_DNA"/>
</dbReference>
<organism evidence="7 8">
    <name type="scientific">Oceaniferula flava</name>
    <dbReference type="NCBI Taxonomy" id="2800421"/>
    <lineage>
        <taxon>Bacteria</taxon>
        <taxon>Pseudomonadati</taxon>
        <taxon>Verrucomicrobiota</taxon>
        <taxon>Verrucomicrobiia</taxon>
        <taxon>Verrucomicrobiales</taxon>
        <taxon>Verrucomicrobiaceae</taxon>
        <taxon>Oceaniferula</taxon>
    </lineage>
</organism>
<dbReference type="InterPro" id="IPR016024">
    <property type="entry name" value="ARM-type_fold"/>
</dbReference>
<evidence type="ECO:0000256" key="1">
    <source>
        <dbReference type="ARBA" id="ARBA00022617"/>
    </source>
</evidence>
<dbReference type="Pfam" id="PF00034">
    <property type="entry name" value="Cytochrom_C"/>
    <property type="match status" value="1"/>
</dbReference>
<evidence type="ECO:0000256" key="2">
    <source>
        <dbReference type="ARBA" id="ARBA00022723"/>
    </source>
</evidence>
<name>A0AAE2VD91_9BACT</name>
<dbReference type="AlphaFoldDB" id="A0AAE2VD91"/>
<evidence type="ECO:0000256" key="3">
    <source>
        <dbReference type="ARBA" id="ARBA00023004"/>
    </source>
</evidence>
<evidence type="ECO:0000259" key="6">
    <source>
        <dbReference type="PROSITE" id="PS51007"/>
    </source>
</evidence>
<dbReference type="InterPro" id="IPR009056">
    <property type="entry name" value="Cyt_c-like_dom"/>
</dbReference>
<dbReference type="Proteomes" id="UP000634206">
    <property type="component" value="Unassembled WGS sequence"/>
</dbReference>
<dbReference type="InterPro" id="IPR055557">
    <property type="entry name" value="DUF7133"/>
</dbReference>
<reference evidence="7" key="1">
    <citation type="submission" date="2021-01" db="EMBL/GenBank/DDBJ databases">
        <title>Modified the classification status of verrucomicrobia.</title>
        <authorList>
            <person name="Feng X."/>
        </authorList>
    </citation>
    <scope>NUCLEOTIDE SEQUENCE</scope>
    <source>
        <strain evidence="7">5K15</strain>
    </source>
</reference>
<keyword evidence="2 4" id="KW-0479">Metal-binding</keyword>
<dbReference type="GO" id="GO:0046872">
    <property type="term" value="F:metal ion binding"/>
    <property type="evidence" value="ECO:0007669"/>
    <property type="project" value="UniProtKB-KW"/>
</dbReference>
<evidence type="ECO:0000256" key="4">
    <source>
        <dbReference type="PROSITE-ProRule" id="PRU00433"/>
    </source>
</evidence>
<keyword evidence="1 4" id="KW-0349">Heme</keyword>
<accession>A0AAE2VD91</accession>
<evidence type="ECO:0000256" key="5">
    <source>
        <dbReference type="SAM" id="MobiDB-lite"/>
    </source>
</evidence>
<feature type="domain" description="Cytochrome c" evidence="6">
    <location>
        <begin position="968"/>
        <end position="1061"/>
    </location>
</feature>
<dbReference type="Gene3D" id="2.120.10.30">
    <property type="entry name" value="TolB, C-terminal domain"/>
    <property type="match status" value="1"/>
</dbReference>
<dbReference type="Gene3D" id="1.25.10.10">
    <property type="entry name" value="Leucine-rich Repeat Variant"/>
    <property type="match status" value="1"/>
</dbReference>
<dbReference type="Pfam" id="PF23500">
    <property type="entry name" value="DUF7133"/>
    <property type="match status" value="1"/>
</dbReference>
<evidence type="ECO:0000313" key="7">
    <source>
        <dbReference type="EMBL" id="MBK1856485.1"/>
    </source>
</evidence>
<dbReference type="Gene3D" id="1.10.760.10">
    <property type="entry name" value="Cytochrome c-like domain"/>
    <property type="match status" value="1"/>
</dbReference>
<dbReference type="PANTHER" id="PTHR33546">
    <property type="entry name" value="LARGE, MULTIFUNCTIONAL SECRETED PROTEIN-RELATED"/>
    <property type="match status" value="1"/>
</dbReference>
<dbReference type="InterPro" id="IPR011042">
    <property type="entry name" value="6-blade_b-propeller_TolB-like"/>
</dbReference>
<dbReference type="InterPro" id="IPR036514">
    <property type="entry name" value="SGNH_hydro_sf"/>
</dbReference>